<evidence type="ECO:0000313" key="3">
    <source>
        <dbReference type="EMBL" id="QIZ20447.1"/>
    </source>
</evidence>
<evidence type="ECO:0000256" key="1">
    <source>
        <dbReference type="ARBA" id="ARBA00009091"/>
    </source>
</evidence>
<dbReference type="Pfam" id="PF03938">
    <property type="entry name" value="OmpH"/>
    <property type="match status" value="1"/>
</dbReference>
<dbReference type="SUPFAM" id="SSF111384">
    <property type="entry name" value="OmpH-like"/>
    <property type="match status" value="1"/>
</dbReference>
<dbReference type="Proteomes" id="UP000501094">
    <property type="component" value="Chromosome"/>
</dbReference>
<dbReference type="PANTHER" id="PTHR35089:SF1">
    <property type="entry name" value="CHAPERONE PROTEIN SKP"/>
    <property type="match status" value="1"/>
</dbReference>
<comment type="similarity">
    <text evidence="1">Belongs to the Skp family.</text>
</comment>
<gene>
    <name evidence="3" type="ORF">E5R92_01420</name>
</gene>
<dbReference type="PANTHER" id="PTHR35089">
    <property type="entry name" value="CHAPERONE PROTEIN SKP"/>
    <property type="match status" value="1"/>
</dbReference>
<dbReference type="Gene3D" id="3.30.910.20">
    <property type="entry name" value="Skp domain"/>
    <property type="match status" value="1"/>
</dbReference>
<keyword evidence="2" id="KW-0732">Signal</keyword>
<sequence>MKIFFTSFLVLLLFFINPVISEQKIAIINMDKVISTSNLGISILKQLNDVKNKNSNFLKKEEKKFQEKEVKLISQKNILSETDFKNKVDKLKNEIINYNKIRNKMVSDFNKLKLDNTNNLLKLINPILIDYLNEKKISIILQKKDLVAAKTELDITDEIIKIINTEIKEFKIK</sequence>
<protein>
    <submittedName>
        <fullName evidence="3">OmpH family outer membrane protein</fullName>
    </submittedName>
</protein>
<keyword evidence="4" id="KW-1185">Reference proteome</keyword>
<dbReference type="GO" id="GO:0005829">
    <property type="term" value="C:cytosol"/>
    <property type="evidence" value="ECO:0007669"/>
    <property type="project" value="TreeGrafter"/>
</dbReference>
<dbReference type="SMART" id="SM00935">
    <property type="entry name" value="OmpH"/>
    <property type="match status" value="1"/>
</dbReference>
<dbReference type="GO" id="GO:0051082">
    <property type="term" value="F:unfolded protein binding"/>
    <property type="evidence" value="ECO:0007669"/>
    <property type="project" value="InterPro"/>
</dbReference>
<accession>A0A6H1Q0L2</accession>
<dbReference type="KEGG" id="peg:E5R92_01420"/>
<evidence type="ECO:0000256" key="2">
    <source>
        <dbReference type="ARBA" id="ARBA00022729"/>
    </source>
</evidence>
<evidence type="ECO:0000313" key="4">
    <source>
        <dbReference type="Proteomes" id="UP000501094"/>
    </source>
</evidence>
<dbReference type="GO" id="GO:0050821">
    <property type="term" value="P:protein stabilization"/>
    <property type="evidence" value="ECO:0007669"/>
    <property type="project" value="TreeGrafter"/>
</dbReference>
<dbReference type="AlphaFoldDB" id="A0A6H1Q0L2"/>
<dbReference type="EMBL" id="CP038852">
    <property type="protein sequence ID" value="QIZ20447.1"/>
    <property type="molecule type" value="Genomic_DNA"/>
</dbReference>
<dbReference type="RefSeq" id="WP_229704548.1">
    <property type="nucleotide sequence ID" value="NZ_CP038852.1"/>
</dbReference>
<dbReference type="InterPro" id="IPR024930">
    <property type="entry name" value="Skp_dom_sf"/>
</dbReference>
<organism evidence="3 4">
    <name type="scientific">Candidatus Pelagibacter giovannonii</name>
    <dbReference type="NCBI Taxonomy" id="2563896"/>
    <lineage>
        <taxon>Bacteria</taxon>
        <taxon>Pseudomonadati</taxon>
        <taxon>Pseudomonadota</taxon>
        <taxon>Alphaproteobacteria</taxon>
        <taxon>Candidatus Pelagibacterales</taxon>
        <taxon>Candidatus Pelagibacteraceae</taxon>
        <taxon>Candidatus Pelagibacter</taxon>
    </lineage>
</organism>
<proteinExistence type="inferred from homology"/>
<name>A0A6H1Q0L2_9PROT</name>
<reference evidence="3 4" key="1">
    <citation type="journal article" date="2020" name="Nat. Microbiol.">
        <title>Lysogenic host-virus interactions in SAR11 marine bacteria.</title>
        <authorList>
            <person name="Morris R.M."/>
            <person name="Cain K.R."/>
            <person name="Hvorecny K.L."/>
            <person name="Kollman J.M."/>
        </authorList>
    </citation>
    <scope>NUCLEOTIDE SEQUENCE [LARGE SCALE GENOMIC DNA]</scope>
    <source>
        <strain evidence="3 4">NP1</strain>
    </source>
</reference>
<dbReference type="InterPro" id="IPR005632">
    <property type="entry name" value="Chaperone_Skp"/>
</dbReference>